<evidence type="ECO:0000256" key="1">
    <source>
        <dbReference type="SAM" id="SignalP"/>
    </source>
</evidence>
<feature type="chain" id="PRO_5030617934" evidence="1">
    <location>
        <begin position="28"/>
        <end position="456"/>
    </location>
</feature>
<organism evidence="2 3">
    <name type="scientific">Nonomuraea soli</name>
    <dbReference type="NCBI Taxonomy" id="1032476"/>
    <lineage>
        <taxon>Bacteria</taxon>
        <taxon>Bacillati</taxon>
        <taxon>Actinomycetota</taxon>
        <taxon>Actinomycetes</taxon>
        <taxon>Streptosporangiales</taxon>
        <taxon>Streptosporangiaceae</taxon>
        <taxon>Nonomuraea</taxon>
    </lineage>
</organism>
<reference evidence="2 3" key="1">
    <citation type="submission" date="2020-07" db="EMBL/GenBank/DDBJ databases">
        <title>Genomic Encyclopedia of Type Strains, Phase IV (KMG-IV): sequencing the most valuable type-strain genomes for metagenomic binning, comparative biology and taxonomic classification.</title>
        <authorList>
            <person name="Goeker M."/>
        </authorList>
    </citation>
    <scope>NUCLEOTIDE SEQUENCE [LARGE SCALE GENOMIC DNA]</scope>
    <source>
        <strain evidence="2 3">DSM 45533</strain>
    </source>
</reference>
<gene>
    <name evidence="2" type="ORF">HNR30_006163</name>
</gene>
<dbReference type="Proteomes" id="UP000530928">
    <property type="component" value="Unassembled WGS sequence"/>
</dbReference>
<keyword evidence="3" id="KW-1185">Reference proteome</keyword>
<dbReference type="RefSeq" id="WP_181613516.1">
    <property type="nucleotide sequence ID" value="NZ_BAABAM010000004.1"/>
</dbReference>
<dbReference type="GO" id="GO:0016787">
    <property type="term" value="F:hydrolase activity"/>
    <property type="evidence" value="ECO:0007669"/>
    <property type="project" value="UniProtKB-KW"/>
</dbReference>
<name>A0A7W0HTK7_9ACTN</name>
<proteinExistence type="predicted"/>
<dbReference type="EMBL" id="JACDUR010000006">
    <property type="protein sequence ID" value="MBA2894791.1"/>
    <property type="molecule type" value="Genomic_DNA"/>
</dbReference>
<evidence type="ECO:0000313" key="2">
    <source>
        <dbReference type="EMBL" id="MBA2894791.1"/>
    </source>
</evidence>
<keyword evidence="1" id="KW-0732">Signal</keyword>
<feature type="signal peptide" evidence="1">
    <location>
        <begin position="1"/>
        <end position="27"/>
    </location>
</feature>
<evidence type="ECO:0000313" key="3">
    <source>
        <dbReference type="Proteomes" id="UP000530928"/>
    </source>
</evidence>
<comment type="caution">
    <text evidence="2">The sequence shown here is derived from an EMBL/GenBank/DDBJ whole genome shotgun (WGS) entry which is preliminary data.</text>
</comment>
<dbReference type="AlphaFoldDB" id="A0A7W0HTK7"/>
<protein>
    <submittedName>
        <fullName evidence="2">5-hydroxyisourate hydrolase-like protein (Transthyretin family)</fullName>
    </submittedName>
</protein>
<accession>A0A7W0HTK7</accession>
<sequence>MFHRIRAVVVALAMGAGALALAPAANAATTAPPAMSKLAVSPASPIDVTAAPVKVTVTFDTTGAKGTPSLKLTGPGSPSDVRGPYKVDEGGGKEFWRATAVFDADNVGTWTVAATAANSDGNNTNTATFAIALKSKLDTKIVDFDADPDVVAKGATLTVTGQLLRERSGWKGYEGQPVKIQFRAKGTDAYADVTTVTTGGSGHFKAAVKAEATGYWRAHFAGNSGANASTSDSDGVAVKEADAPSRLSLDAYPEPVDKGDRLNFKGALQIFGKGGWDGDSGYRVAIQFKRSGSDHWEHVTTATTGHDGRYWARATAVASGWWRAVFAGASGVEGSASAPDWVTVKRPTPPPPPSKMSSSIVSFNAYPEPVKKGKWLHFKGRLLVHDGRWEGYEAQVGLYYWSKGKWRFVKTTWSNDNGYLHTKVKAVKSGYWKFYFRGDAEAKSDSSRKDYVKVKR</sequence>
<keyword evidence="2" id="KW-0378">Hydrolase</keyword>